<proteinExistence type="predicted"/>
<accession>A0A5M3MC77</accession>
<keyword evidence="4" id="KW-1185">Reference proteome</keyword>
<dbReference type="InterPro" id="IPR050300">
    <property type="entry name" value="GDXG_lipolytic_enzyme"/>
</dbReference>
<name>A0A5M3MC77_CONPW</name>
<dbReference type="GeneID" id="19200244"/>
<dbReference type="KEGG" id="cput:CONPUDRAFT_130136"/>
<organism evidence="3 4">
    <name type="scientific">Coniophora puteana (strain RWD-64-598)</name>
    <name type="common">Brown rot fungus</name>
    <dbReference type="NCBI Taxonomy" id="741705"/>
    <lineage>
        <taxon>Eukaryota</taxon>
        <taxon>Fungi</taxon>
        <taxon>Dikarya</taxon>
        <taxon>Basidiomycota</taxon>
        <taxon>Agaricomycotina</taxon>
        <taxon>Agaricomycetes</taxon>
        <taxon>Agaricomycetidae</taxon>
        <taxon>Boletales</taxon>
        <taxon>Coniophorineae</taxon>
        <taxon>Coniophoraceae</taxon>
        <taxon>Coniophora</taxon>
    </lineage>
</organism>
<dbReference type="EMBL" id="JH711585">
    <property type="protein sequence ID" value="EIW76808.1"/>
    <property type="molecule type" value="Genomic_DNA"/>
</dbReference>
<dbReference type="OMA" id="SPWCSLT"/>
<sequence>MSERPVLSLGDKLKLFPTAVAVLSTLVWKLLFAGLRGRGGASTYGREVSYSVTRTLTNWLSVRQLQVIRGTSEEAWTKWAAAHPELETSTEDIDYDAKLHWIGDPIPATKILVHVHGGGYVLPLGAGHLDLLNYLRNQVKKRTDIDMAVAVFEYTRAPQGIYPLQMQQFGAAMHHLLNDGIMPSNLIVSGDSAGTHIILSVISHFLHPHPELTEPPSLADELGGLLLISPRTSNETSSRSFSENSNRDMLSRDTLKRWMGTFRVGSAIADAEGVRKDGFYTEPVKAPKEWWNGLCPDVVKKVFISAGEHECFRDDILTFAESWKGIQGLDLTCFVEERGVHDSPVVDFEAGRPPTKLLNAIVDWLVGALQRPE</sequence>
<feature type="domain" description="Alpha/beta hydrolase fold-3" evidence="2">
    <location>
        <begin position="112"/>
        <end position="342"/>
    </location>
</feature>
<dbReference type="Proteomes" id="UP000053558">
    <property type="component" value="Unassembled WGS sequence"/>
</dbReference>
<dbReference type="GO" id="GO:0016787">
    <property type="term" value="F:hydrolase activity"/>
    <property type="evidence" value="ECO:0007669"/>
    <property type="project" value="UniProtKB-KW"/>
</dbReference>
<dbReference type="Gene3D" id="3.40.50.1820">
    <property type="entry name" value="alpha/beta hydrolase"/>
    <property type="match status" value="1"/>
</dbReference>
<keyword evidence="1 3" id="KW-0378">Hydrolase</keyword>
<dbReference type="PANTHER" id="PTHR48081">
    <property type="entry name" value="AB HYDROLASE SUPERFAMILY PROTEIN C4A8.06C"/>
    <property type="match status" value="1"/>
</dbReference>
<reference evidence="4" key="1">
    <citation type="journal article" date="2012" name="Science">
        <title>The Paleozoic origin of enzymatic lignin decomposition reconstructed from 31 fungal genomes.</title>
        <authorList>
            <person name="Floudas D."/>
            <person name="Binder M."/>
            <person name="Riley R."/>
            <person name="Barry K."/>
            <person name="Blanchette R.A."/>
            <person name="Henrissat B."/>
            <person name="Martinez A.T."/>
            <person name="Otillar R."/>
            <person name="Spatafora J.W."/>
            <person name="Yadav J.S."/>
            <person name="Aerts A."/>
            <person name="Benoit I."/>
            <person name="Boyd A."/>
            <person name="Carlson A."/>
            <person name="Copeland A."/>
            <person name="Coutinho P.M."/>
            <person name="de Vries R.P."/>
            <person name="Ferreira P."/>
            <person name="Findley K."/>
            <person name="Foster B."/>
            <person name="Gaskell J."/>
            <person name="Glotzer D."/>
            <person name="Gorecki P."/>
            <person name="Heitman J."/>
            <person name="Hesse C."/>
            <person name="Hori C."/>
            <person name="Igarashi K."/>
            <person name="Jurgens J.A."/>
            <person name="Kallen N."/>
            <person name="Kersten P."/>
            <person name="Kohler A."/>
            <person name="Kuees U."/>
            <person name="Kumar T.K.A."/>
            <person name="Kuo A."/>
            <person name="LaButti K."/>
            <person name="Larrondo L.F."/>
            <person name="Lindquist E."/>
            <person name="Ling A."/>
            <person name="Lombard V."/>
            <person name="Lucas S."/>
            <person name="Lundell T."/>
            <person name="Martin R."/>
            <person name="McLaughlin D.J."/>
            <person name="Morgenstern I."/>
            <person name="Morin E."/>
            <person name="Murat C."/>
            <person name="Nagy L.G."/>
            <person name="Nolan M."/>
            <person name="Ohm R.A."/>
            <person name="Patyshakuliyeva A."/>
            <person name="Rokas A."/>
            <person name="Ruiz-Duenas F.J."/>
            <person name="Sabat G."/>
            <person name="Salamov A."/>
            <person name="Samejima M."/>
            <person name="Schmutz J."/>
            <person name="Slot J.C."/>
            <person name="St John F."/>
            <person name="Stenlid J."/>
            <person name="Sun H."/>
            <person name="Sun S."/>
            <person name="Syed K."/>
            <person name="Tsang A."/>
            <person name="Wiebenga A."/>
            <person name="Young D."/>
            <person name="Pisabarro A."/>
            <person name="Eastwood D.C."/>
            <person name="Martin F."/>
            <person name="Cullen D."/>
            <person name="Grigoriev I.V."/>
            <person name="Hibbett D.S."/>
        </authorList>
    </citation>
    <scope>NUCLEOTIDE SEQUENCE [LARGE SCALE GENOMIC DNA]</scope>
    <source>
        <strain evidence="4">RWD-64-598 SS2</strain>
    </source>
</reference>
<dbReference type="OrthoDB" id="2152029at2759"/>
<dbReference type="InterPro" id="IPR013094">
    <property type="entry name" value="AB_hydrolase_3"/>
</dbReference>
<comment type="caution">
    <text evidence="3">The sequence shown here is derived from an EMBL/GenBank/DDBJ whole genome shotgun (WGS) entry which is preliminary data.</text>
</comment>
<dbReference type="Pfam" id="PF07859">
    <property type="entry name" value="Abhydrolase_3"/>
    <property type="match status" value="1"/>
</dbReference>
<dbReference type="AlphaFoldDB" id="A0A5M3MC77"/>
<evidence type="ECO:0000256" key="1">
    <source>
        <dbReference type="ARBA" id="ARBA00022801"/>
    </source>
</evidence>
<dbReference type="PANTHER" id="PTHR48081:SF31">
    <property type="entry name" value="STERYL ACETYL HYDROLASE MUG81-RELATED"/>
    <property type="match status" value="1"/>
</dbReference>
<dbReference type="SUPFAM" id="SSF53474">
    <property type="entry name" value="alpha/beta-Hydrolases"/>
    <property type="match status" value="1"/>
</dbReference>
<dbReference type="RefSeq" id="XP_007773139.1">
    <property type="nucleotide sequence ID" value="XM_007774949.1"/>
</dbReference>
<protein>
    <submittedName>
        <fullName evidence="3">Alpha beta-hydrolase</fullName>
    </submittedName>
</protein>
<gene>
    <name evidence="3" type="ORF">CONPUDRAFT_130136</name>
</gene>
<dbReference type="InterPro" id="IPR029058">
    <property type="entry name" value="AB_hydrolase_fold"/>
</dbReference>
<evidence type="ECO:0000259" key="2">
    <source>
        <dbReference type="Pfam" id="PF07859"/>
    </source>
</evidence>
<evidence type="ECO:0000313" key="3">
    <source>
        <dbReference type="EMBL" id="EIW76808.1"/>
    </source>
</evidence>
<evidence type="ECO:0000313" key="4">
    <source>
        <dbReference type="Proteomes" id="UP000053558"/>
    </source>
</evidence>